<evidence type="ECO:0000313" key="6">
    <source>
        <dbReference type="EMBL" id="MFB9205009.1"/>
    </source>
</evidence>
<keyword evidence="3" id="KW-0378">Hydrolase</keyword>
<dbReference type="InterPro" id="IPR036866">
    <property type="entry name" value="RibonucZ/Hydroxyglut_hydro"/>
</dbReference>
<keyword evidence="4" id="KW-0862">Zinc</keyword>
<dbReference type="PANTHER" id="PTHR42978:SF6">
    <property type="entry name" value="QUORUM-QUENCHING LACTONASE YTNP-RELATED"/>
    <property type="match status" value="1"/>
</dbReference>
<dbReference type="SMART" id="SM00849">
    <property type="entry name" value="Lactamase_B"/>
    <property type="match status" value="1"/>
</dbReference>
<feature type="domain" description="Metallo-beta-lactamase" evidence="5">
    <location>
        <begin position="87"/>
        <end position="288"/>
    </location>
</feature>
<keyword evidence="2" id="KW-0479">Metal-binding</keyword>
<dbReference type="EMBL" id="JBHMEI010000023">
    <property type="protein sequence ID" value="MFB9205009.1"/>
    <property type="molecule type" value="Genomic_DNA"/>
</dbReference>
<comment type="similarity">
    <text evidence="1">Belongs to the metallo-beta-lactamase superfamily.</text>
</comment>
<dbReference type="Gene3D" id="3.60.15.10">
    <property type="entry name" value="Ribonuclease Z/Hydroxyacylglutathione hydrolase-like"/>
    <property type="match status" value="1"/>
</dbReference>
<gene>
    <name evidence="6" type="ORF">ACFFV7_27705</name>
</gene>
<proteinExistence type="inferred from homology"/>
<evidence type="ECO:0000313" key="7">
    <source>
        <dbReference type="Proteomes" id="UP001589647"/>
    </source>
</evidence>
<evidence type="ECO:0000256" key="1">
    <source>
        <dbReference type="ARBA" id="ARBA00007749"/>
    </source>
</evidence>
<dbReference type="Pfam" id="PF00753">
    <property type="entry name" value="Lactamase_B"/>
    <property type="match status" value="1"/>
</dbReference>
<evidence type="ECO:0000256" key="2">
    <source>
        <dbReference type="ARBA" id="ARBA00022723"/>
    </source>
</evidence>
<sequence>MFERRRRPGGASFEHWAGIMATTTAFDRTRLSRAPRVRSLQLGDLTITYVPDGVVRLKPRGWLPAATAADWAAYRDHLDDDGYLVAGIGGLLVERGDRALLIDTGFGPESHPDDPANPLLGKLYGGQLLDNLRQLGRTPERIEAVAITHLHSDHLGWTWSTAPGEDAPPFAHAAHLVAAPEWERRDLADEPRLAVMEPRVRTIEDGESIFPGVHASFAPGHTIGHTTYTITGGDQRLIVFGDALHAPVQVTHPEWSCGIDHDPAESAEHRRRLVEELSRPDTIGYGGHFADVTFGRAKPRPDGRFTWTPVA</sequence>
<evidence type="ECO:0000256" key="4">
    <source>
        <dbReference type="ARBA" id="ARBA00022833"/>
    </source>
</evidence>
<evidence type="ECO:0000259" key="5">
    <source>
        <dbReference type="SMART" id="SM00849"/>
    </source>
</evidence>
<evidence type="ECO:0000256" key="3">
    <source>
        <dbReference type="ARBA" id="ARBA00022801"/>
    </source>
</evidence>
<dbReference type="RefSeq" id="WP_229824699.1">
    <property type="nucleotide sequence ID" value="NZ_BMRC01000020.1"/>
</dbReference>
<reference evidence="6 7" key="1">
    <citation type="submission" date="2024-09" db="EMBL/GenBank/DDBJ databases">
        <authorList>
            <person name="Sun Q."/>
            <person name="Mori K."/>
        </authorList>
    </citation>
    <scope>NUCLEOTIDE SEQUENCE [LARGE SCALE GENOMIC DNA]</scope>
    <source>
        <strain evidence="6 7">CCM 3426</strain>
    </source>
</reference>
<dbReference type="Proteomes" id="UP001589647">
    <property type="component" value="Unassembled WGS sequence"/>
</dbReference>
<keyword evidence="7" id="KW-1185">Reference proteome</keyword>
<protein>
    <submittedName>
        <fullName evidence="6">MBL fold metallo-hydrolase</fullName>
    </submittedName>
</protein>
<dbReference type="SUPFAM" id="SSF56281">
    <property type="entry name" value="Metallo-hydrolase/oxidoreductase"/>
    <property type="match status" value="1"/>
</dbReference>
<name>A0ABV5IKG0_9ACTN</name>
<accession>A0ABV5IKG0</accession>
<dbReference type="InterPro" id="IPR001279">
    <property type="entry name" value="Metallo-B-lactamas"/>
</dbReference>
<organism evidence="6 7">
    <name type="scientific">Nonomuraea spiralis</name>
    <dbReference type="NCBI Taxonomy" id="46182"/>
    <lineage>
        <taxon>Bacteria</taxon>
        <taxon>Bacillati</taxon>
        <taxon>Actinomycetota</taxon>
        <taxon>Actinomycetes</taxon>
        <taxon>Streptosporangiales</taxon>
        <taxon>Streptosporangiaceae</taxon>
        <taxon>Nonomuraea</taxon>
    </lineage>
</organism>
<dbReference type="PANTHER" id="PTHR42978">
    <property type="entry name" value="QUORUM-QUENCHING LACTONASE YTNP-RELATED-RELATED"/>
    <property type="match status" value="1"/>
</dbReference>
<dbReference type="InterPro" id="IPR051013">
    <property type="entry name" value="MBL_superfamily_lactonases"/>
</dbReference>
<comment type="caution">
    <text evidence="6">The sequence shown here is derived from an EMBL/GenBank/DDBJ whole genome shotgun (WGS) entry which is preliminary data.</text>
</comment>